<evidence type="ECO:0000313" key="4">
    <source>
        <dbReference type="Proteomes" id="UP000050761"/>
    </source>
</evidence>
<dbReference type="EMBL" id="UZAH01030678">
    <property type="protein sequence ID" value="VDP11552.1"/>
    <property type="molecule type" value="Genomic_DNA"/>
</dbReference>
<name>A0A3P8ACM8_HELPZ</name>
<dbReference type="PROSITE" id="PS50041">
    <property type="entry name" value="C_TYPE_LECTIN_2"/>
    <property type="match status" value="1"/>
</dbReference>
<protein>
    <submittedName>
        <fullName evidence="5">C-type lectin domain-containing protein</fullName>
    </submittedName>
</protein>
<reference evidence="3 4" key="1">
    <citation type="submission" date="2018-11" db="EMBL/GenBank/DDBJ databases">
        <authorList>
            <consortium name="Pathogen Informatics"/>
        </authorList>
    </citation>
    <scope>NUCLEOTIDE SEQUENCE [LARGE SCALE GENOMIC DNA]</scope>
</reference>
<gene>
    <name evidence="3" type="ORF">HPBE_LOCUS18426</name>
</gene>
<dbReference type="SUPFAM" id="SSF56436">
    <property type="entry name" value="C-type lectin-like"/>
    <property type="match status" value="2"/>
</dbReference>
<dbReference type="InterPro" id="IPR016187">
    <property type="entry name" value="CTDL_fold"/>
</dbReference>
<reference evidence="5" key="2">
    <citation type="submission" date="2019-09" db="UniProtKB">
        <authorList>
            <consortium name="WormBaseParasite"/>
        </authorList>
    </citation>
    <scope>IDENTIFICATION</scope>
</reference>
<dbReference type="InterPro" id="IPR050111">
    <property type="entry name" value="C-type_lectin/snaclec_domain"/>
</dbReference>
<dbReference type="InterPro" id="IPR001304">
    <property type="entry name" value="C-type_lectin-like"/>
</dbReference>
<dbReference type="OrthoDB" id="5833759at2759"/>
<keyword evidence="1" id="KW-0732">Signal</keyword>
<dbReference type="SMART" id="SM00034">
    <property type="entry name" value="CLECT"/>
    <property type="match status" value="1"/>
</dbReference>
<dbReference type="AlphaFoldDB" id="A0A3P8ACM8"/>
<organism evidence="3">
    <name type="scientific">Heligmosomoides polygyrus</name>
    <name type="common">Parasitic roundworm</name>
    <dbReference type="NCBI Taxonomy" id="6339"/>
    <lineage>
        <taxon>Eukaryota</taxon>
        <taxon>Metazoa</taxon>
        <taxon>Ecdysozoa</taxon>
        <taxon>Nematoda</taxon>
        <taxon>Chromadorea</taxon>
        <taxon>Rhabditida</taxon>
        <taxon>Rhabditina</taxon>
        <taxon>Rhabditomorpha</taxon>
        <taxon>Strongyloidea</taxon>
        <taxon>Heligmosomidae</taxon>
        <taxon>Heligmosomoides</taxon>
    </lineage>
</organism>
<feature type="signal peptide" evidence="1">
    <location>
        <begin position="1"/>
        <end position="19"/>
    </location>
</feature>
<dbReference type="Proteomes" id="UP000050761">
    <property type="component" value="Unassembled WGS sequence"/>
</dbReference>
<feature type="chain" id="PRO_5044596594" evidence="1">
    <location>
        <begin position="20"/>
        <end position="200"/>
    </location>
</feature>
<dbReference type="Pfam" id="PF00059">
    <property type="entry name" value="Lectin_C"/>
    <property type="match status" value="1"/>
</dbReference>
<accession>A0A3P8ACM8</accession>
<dbReference type="InterPro" id="IPR016186">
    <property type="entry name" value="C-type_lectin-like/link_sf"/>
</dbReference>
<evidence type="ECO:0000313" key="3">
    <source>
        <dbReference type="EMBL" id="VDP11552.1"/>
    </source>
</evidence>
<feature type="domain" description="C-type lectin" evidence="2">
    <location>
        <begin position="144"/>
        <end position="200"/>
    </location>
</feature>
<evidence type="ECO:0000259" key="2">
    <source>
        <dbReference type="PROSITE" id="PS50041"/>
    </source>
</evidence>
<dbReference type="Gene3D" id="3.10.100.10">
    <property type="entry name" value="Mannose-Binding Protein A, subunit A"/>
    <property type="match status" value="2"/>
</dbReference>
<proteinExistence type="predicted"/>
<sequence length="200" mass="21250">MSLAAMISLLFALLPFALAECPVGTTYHPEFNRCYLFVSESQPFGLAEDICVTNKGHVVSVTNGFENAMLAGQPTVGATCAISSAPDGVWTSVSCSNPSPFICAIAEDAHPDVSCPTCPAPTCPAPAQIAESGNDYGDYSDLTWIGLIQANYPTTKDWTWTDGTAFDYMNWAPGQPDDAKGLEHCGQVTGPFTTYDNTTT</sequence>
<dbReference type="PANTHER" id="PTHR22803">
    <property type="entry name" value="MANNOSE, PHOSPHOLIPASE, LECTIN RECEPTOR RELATED"/>
    <property type="match status" value="1"/>
</dbReference>
<evidence type="ECO:0000256" key="1">
    <source>
        <dbReference type="SAM" id="SignalP"/>
    </source>
</evidence>
<dbReference type="WBParaSite" id="HPBE_0001842701-mRNA-1">
    <property type="protein sequence ID" value="HPBE_0001842701-mRNA-1"/>
    <property type="gene ID" value="HPBE_0001842701"/>
</dbReference>
<keyword evidence="4" id="KW-1185">Reference proteome</keyword>
<evidence type="ECO:0000313" key="5">
    <source>
        <dbReference type="WBParaSite" id="HPBE_0001842701-mRNA-1"/>
    </source>
</evidence>